<dbReference type="CDD" id="cd01949">
    <property type="entry name" value="GGDEF"/>
    <property type="match status" value="1"/>
</dbReference>
<dbReference type="Proteomes" id="UP000005723">
    <property type="component" value="Unassembled WGS sequence"/>
</dbReference>
<evidence type="ECO:0000256" key="3">
    <source>
        <dbReference type="ARBA" id="ARBA00012528"/>
    </source>
</evidence>
<sequence>MHKDDMIPTPQSPTPERNKNSPLLLQAAVFVIIVAVTLIVLNTWQIWHARQIDLKTAENTSSNLARSLAQHADDTFKQVDNNLLELTERLDHDGRGPAQRSRLHKVMQAQVENAPQLHGSFIYDAQGRWIATSFGNVPTLANNSDRAYFQYHQTHDDDQPYIGQVIRSRTTGDLVIPISRRLKNPDGSFGGVVLATLYVDYFRQFYDDFALDNDASLSLLLADGTILYRRPYSPSSIGKNISHGILFSRILPHSTFGNATLTSRYDKVERIYGYSRVERYPLVIAAGLSRNDALAGWRSDTTLFVLGGLVLLGILLVLGLVLIRQINHSVQTEAELVRTRDQLTLMNQTLEEMALLDSLTGLANRRQFDMALKSEITRSARNARSVALLMLDIDYFKQYNDIYGHVAGDRCLQQLGQLLQNLSTRTGDVIARYGGEELAIILPDTDNAGALAVAERLLTQVRQLHIPHSGSPLGMITVSIGLCAKVPQRYGDTPISLVNQADGALYEAKENGKNRVCSG</sequence>
<dbReference type="GO" id="GO:1902201">
    <property type="term" value="P:negative regulation of bacterial-type flagellum-dependent cell motility"/>
    <property type="evidence" value="ECO:0007669"/>
    <property type="project" value="TreeGrafter"/>
</dbReference>
<evidence type="ECO:0000256" key="2">
    <source>
        <dbReference type="ARBA" id="ARBA00004665"/>
    </source>
</evidence>
<evidence type="ECO:0000256" key="4">
    <source>
        <dbReference type="ARBA" id="ARBA00034247"/>
    </source>
</evidence>
<dbReference type="SMART" id="SM00267">
    <property type="entry name" value="GGDEF"/>
    <property type="match status" value="1"/>
</dbReference>
<comment type="catalytic activity">
    <reaction evidence="4">
        <text>2 GTP = 3',3'-c-di-GMP + 2 diphosphate</text>
        <dbReference type="Rhea" id="RHEA:24898"/>
        <dbReference type="ChEBI" id="CHEBI:33019"/>
        <dbReference type="ChEBI" id="CHEBI:37565"/>
        <dbReference type="ChEBI" id="CHEBI:58805"/>
        <dbReference type="EC" id="2.7.7.65"/>
    </reaction>
</comment>
<dbReference type="STRING" id="667129.HMPREF0758_3102"/>
<protein>
    <recommendedName>
        <fullName evidence="3">diguanylate cyclase</fullName>
        <ecNumber evidence="3">2.7.7.65</ecNumber>
    </recommendedName>
</protein>
<dbReference type="NCBIfam" id="TIGR00254">
    <property type="entry name" value="GGDEF"/>
    <property type="match status" value="1"/>
</dbReference>
<reference evidence="7 8" key="1">
    <citation type="submission" date="2010-01" db="EMBL/GenBank/DDBJ databases">
        <authorList>
            <person name="Muzny D."/>
            <person name="Qin X."/>
            <person name="Deng J."/>
            <person name="Jiang H."/>
            <person name="Liu Y."/>
            <person name="Qu J."/>
            <person name="Song X.-Z."/>
            <person name="Zhang L."/>
            <person name="Thornton R."/>
            <person name="Coyle M."/>
            <person name="Francisco L."/>
            <person name="Jackson L."/>
            <person name="Javaid M."/>
            <person name="Korchina V."/>
            <person name="Kovar C."/>
            <person name="Mata R."/>
            <person name="Mathew T."/>
            <person name="Ngo R."/>
            <person name="Nguyen L."/>
            <person name="Nguyen N."/>
            <person name="Okwuonu G."/>
            <person name="Ongeri F."/>
            <person name="Pham C."/>
            <person name="Simmons D."/>
            <person name="Wilczek-Boney K."/>
            <person name="Hale W."/>
            <person name="Jakkamsetti A."/>
            <person name="Pham P."/>
            <person name="Ruth R."/>
            <person name="San Lucas F."/>
            <person name="Warren J."/>
            <person name="Zhang J."/>
            <person name="Zhao Z."/>
            <person name="Zhou C."/>
            <person name="Zhu D."/>
            <person name="Lee S."/>
            <person name="Bess C."/>
            <person name="Blankenburg K."/>
            <person name="Forbes L."/>
            <person name="Fu Q."/>
            <person name="Gubbala S."/>
            <person name="Hirani K."/>
            <person name="Jayaseelan J.C."/>
            <person name="Lara F."/>
            <person name="Munidasa M."/>
            <person name="Palculict T."/>
            <person name="Patil S."/>
            <person name="Pu L.-L."/>
            <person name="Saada N."/>
            <person name="Tang L."/>
            <person name="Weissenberger G."/>
            <person name="Zhu Y."/>
            <person name="Hemphill L."/>
            <person name="Shang Y."/>
            <person name="Youmans B."/>
            <person name="Ayvaz T."/>
            <person name="Ross M."/>
            <person name="Santibanez J."/>
            <person name="Aqrawi P."/>
            <person name="Gross S."/>
            <person name="Joshi V."/>
            <person name="Fowler G."/>
            <person name="Nazareth L."/>
            <person name="Reid J."/>
            <person name="Worley K."/>
            <person name="Petrosino J."/>
            <person name="Highlander S."/>
            <person name="Gibbs R."/>
        </authorList>
    </citation>
    <scope>NUCLEOTIDE SEQUENCE [LARGE SCALE GENOMIC DNA]</scope>
    <source>
        <strain evidence="7 8">DSM 4582</strain>
    </source>
</reference>
<dbReference type="EMBL" id="ADBY01000048">
    <property type="protein sequence ID" value="EFE95411.1"/>
    <property type="molecule type" value="Genomic_DNA"/>
</dbReference>
<dbReference type="Gene3D" id="3.30.450.20">
    <property type="entry name" value="PAS domain"/>
    <property type="match status" value="2"/>
</dbReference>
<feature type="transmembrane region" description="Helical" evidence="5">
    <location>
        <begin position="303"/>
        <end position="323"/>
    </location>
</feature>
<evidence type="ECO:0000313" key="7">
    <source>
        <dbReference type="EMBL" id="EFE95411.1"/>
    </source>
</evidence>
<keyword evidence="8" id="KW-1185">Reference proteome</keyword>
<dbReference type="Pfam" id="PF22588">
    <property type="entry name" value="dCache_1_like"/>
    <property type="match status" value="1"/>
</dbReference>
<dbReference type="FunFam" id="3.30.70.270:FF:000001">
    <property type="entry name" value="Diguanylate cyclase domain protein"/>
    <property type="match status" value="1"/>
</dbReference>
<evidence type="ECO:0000256" key="1">
    <source>
        <dbReference type="ARBA" id="ARBA00001946"/>
    </source>
</evidence>
<evidence type="ECO:0000259" key="6">
    <source>
        <dbReference type="PROSITE" id="PS50887"/>
    </source>
</evidence>
<dbReference type="InterPro" id="IPR043128">
    <property type="entry name" value="Rev_trsase/Diguanyl_cyclase"/>
</dbReference>
<feature type="domain" description="GGDEF" evidence="6">
    <location>
        <begin position="384"/>
        <end position="519"/>
    </location>
</feature>
<dbReference type="SUPFAM" id="SSF55073">
    <property type="entry name" value="Nucleotide cyclase"/>
    <property type="match status" value="1"/>
</dbReference>
<dbReference type="GO" id="GO:0052621">
    <property type="term" value="F:diguanylate cyclase activity"/>
    <property type="evidence" value="ECO:0007669"/>
    <property type="project" value="UniProtKB-EC"/>
</dbReference>
<gene>
    <name evidence="7" type="ORF">HMPREF0758_3102</name>
</gene>
<dbReference type="CDD" id="cd12915">
    <property type="entry name" value="PDC2_DGC_like"/>
    <property type="match status" value="1"/>
</dbReference>
<dbReference type="InterPro" id="IPR050469">
    <property type="entry name" value="Diguanylate_Cyclase"/>
</dbReference>
<dbReference type="GO" id="GO:0005886">
    <property type="term" value="C:plasma membrane"/>
    <property type="evidence" value="ECO:0007669"/>
    <property type="project" value="TreeGrafter"/>
</dbReference>
<name>D4E4K2_SEROD</name>
<dbReference type="InterPro" id="IPR000160">
    <property type="entry name" value="GGDEF_dom"/>
</dbReference>
<proteinExistence type="predicted"/>
<dbReference type="Pfam" id="PF00990">
    <property type="entry name" value="GGDEF"/>
    <property type="match status" value="1"/>
</dbReference>
<keyword evidence="5" id="KW-0472">Membrane</keyword>
<dbReference type="InterPro" id="IPR029151">
    <property type="entry name" value="Sensor-like_sf"/>
</dbReference>
<comment type="cofactor">
    <cofactor evidence="1">
        <name>Mg(2+)</name>
        <dbReference type="ChEBI" id="CHEBI:18420"/>
    </cofactor>
</comment>
<organism evidence="7 8">
    <name type="scientific">Serratia odorifera DSM 4582</name>
    <dbReference type="NCBI Taxonomy" id="667129"/>
    <lineage>
        <taxon>Bacteria</taxon>
        <taxon>Pseudomonadati</taxon>
        <taxon>Pseudomonadota</taxon>
        <taxon>Gammaproteobacteria</taxon>
        <taxon>Enterobacterales</taxon>
        <taxon>Yersiniaceae</taxon>
        <taxon>Serratia</taxon>
    </lineage>
</organism>
<dbReference type="PANTHER" id="PTHR45138:SF9">
    <property type="entry name" value="DIGUANYLATE CYCLASE DGCM-RELATED"/>
    <property type="match status" value="1"/>
</dbReference>
<comment type="pathway">
    <text evidence="2">Purine metabolism; 3',5'-cyclic di-GMP biosynthesis.</text>
</comment>
<evidence type="ECO:0000256" key="5">
    <source>
        <dbReference type="SAM" id="Phobius"/>
    </source>
</evidence>
<keyword evidence="5" id="KW-0812">Transmembrane</keyword>
<dbReference type="AlphaFoldDB" id="D4E4K2"/>
<dbReference type="InterPro" id="IPR029787">
    <property type="entry name" value="Nucleotide_cyclase"/>
</dbReference>
<dbReference type="CDD" id="cd12914">
    <property type="entry name" value="PDC1_DGC_like"/>
    <property type="match status" value="1"/>
</dbReference>
<comment type="caution">
    <text evidence="7">The sequence shown here is derived from an EMBL/GenBank/DDBJ whole genome shotgun (WGS) entry which is preliminary data.</text>
</comment>
<dbReference type="RefSeq" id="WP_004961252.1">
    <property type="nucleotide sequence ID" value="NZ_GG753567.1"/>
</dbReference>
<dbReference type="EC" id="2.7.7.65" evidence="3"/>
<dbReference type="Gene3D" id="3.30.70.270">
    <property type="match status" value="1"/>
</dbReference>
<accession>D4E4K2</accession>
<keyword evidence="5" id="KW-1133">Transmembrane helix</keyword>
<dbReference type="PANTHER" id="PTHR45138">
    <property type="entry name" value="REGULATORY COMPONENTS OF SENSORY TRANSDUCTION SYSTEM"/>
    <property type="match status" value="1"/>
</dbReference>
<evidence type="ECO:0000313" key="8">
    <source>
        <dbReference type="Proteomes" id="UP000005723"/>
    </source>
</evidence>
<dbReference type="InterPro" id="IPR054327">
    <property type="entry name" value="His-kinase-like_sensor"/>
</dbReference>
<dbReference type="SUPFAM" id="SSF103190">
    <property type="entry name" value="Sensory domain-like"/>
    <property type="match status" value="1"/>
</dbReference>
<dbReference type="GO" id="GO:0043709">
    <property type="term" value="P:cell adhesion involved in single-species biofilm formation"/>
    <property type="evidence" value="ECO:0007669"/>
    <property type="project" value="TreeGrafter"/>
</dbReference>
<dbReference type="PROSITE" id="PS50887">
    <property type="entry name" value="GGDEF"/>
    <property type="match status" value="1"/>
</dbReference>
<feature type="transmembrane region" description="Helical" evidence="5">
    <location>
        <begin position="23"/>
        <end position="41"/>
    </location>
</feature>
<dbReference type="HOGENOM" id="CLU_000445_134_2_6"/>